<feature type="compositionally biased region" description="Basic and acidic residues" evidence="1">
    <location>
        <begin position="67"/>
        <end position="91"/>
    </location>
</feature>
<evidence type="ECO:0000256" key="1">
    <source>
        <dbReference type="SAM" id="MobiDB-lite"/>
    </source>
</evidence>
<organism evidence="2 3">
    <name type="scientific">Amycolatopsis thermophila</name>
    <dbReference type="NCBI Taxonomy" id="206084"/>
    <lineage>
        <taxon>Bacteria</taxon>
        <taxon>Bacillati</taxon>
        <taxon>Actinomycetota</taxon>
        <taxon>Actinomycetes</taxon>
        <taxon>Pseudonocardiales</taxon>
        <taxon>Pseudonocardiaceae</taxon>
        <taxon>Amycolatopsis</taxon>
    </lineage>
</organism>
<feature type="compositionally biased region" description="Basic and acidic residues" evidence="1">
    <location>
        <begin position="165"/>
        <end position="190"/>
    </location>
</feature>
<reference evidence="2 3" key="1">
    <citation type="submission" date="2023-07" db="EMBL/GenBank/DDBJ databases">
        <title>Sequencing the genomes of 1000 actinobacteria strains.</title>
        <authorList>
            <person name="Klenk H.-P."/>
        </authorList>
    </citation>
    <scope>NUCLEOTIDE SEQUENCE [LARGE SCALE GENOMIC DNA]</scope>
    <source>
        <strain evidence="2 3">DSM 45805</strain>
    </source>
</reference>
<feature type="compositionally biased region" description="Basic and acidic residues" evidence="1">
    <location>
        <begin position="1"/>
        <end position="14"/>
    </location>
</feature>
<name>A0ABU0F078_9PSEU</name>
<accession>A0ABU0F078</accession>
<feature type="region of interest" description="Disordered" evidence="1">
    <location>
        <begin position="1"/>
        <end position="203"/>
    </location>
</feature>
<evidence type="ECO:0000313" key="3">
    <source>
        <dbReference type="Proteomes" id="UP001229651"/>
    </source>
</evidence>
<sequence length="203" mass="20924">MPGDRRRGQQDHARPGAAGEEAAGLGGGGADRAPPPGHDGDGRGDGERDAQQDQDPARRGPGQDARPGGDEHGSGAEQHDLPGEPLQHDGPDPAPDIARTPAVTQRASDIAQHPGREHRVEQRGAVVGAGGRGQGQRQTQRPGDEAPPPGAGDGGEQSDPEREDEASRTDEPQPGDEHPGADVGHERQEDPGGGEQAQPRPQA</sequence>
<proteinExistence type="predicted"/>
<dbReference type="Proteomes" id="UP001229651">
    <property type="component" value="Unassembled WGS sequence"/>
</dbReference>
<keyword evidence="3" id="KW-1185">Reference proteome</keyword>
<feature type="compositionally biased region" description="Basic and acidic residues" evidence="1">
    <location>
        <begin position="38"/>
        <end position="58"/>
    </location>
</feature>
<protein>
    <submittedName>
        <fullName evidence="2">Uncharacterized protein</fullName>
    </submittedName>
</protein>
<gene>
    <name evidence="2" type="ORF">FB470_004969</name>
</gene>
<evidence type="ECO:0000313" key="2">
    <source>
        <dbReference type="EMBL" id="MDQ0380975.1"/>
    </source>
</evidence>
<dbReference type="EMBL" id="JAUSUT010000001">
    <property type="protein sequence ID" value="MDQ0380975.1"/>
    <property type="molecule type" value="Genomic_DNA"/>
</dbReference>
<comment type="caution">
    <text evidence="2">The sequence shown here is derived from an EMBL/GenBank/DDBJ whole genome shotgun (WGS) entry which is preliminary data.</text>
</comment>